<protein>
    <submittedName>
        <fullName evidence="1">Uncharacterized protein</fullName>
    </submittedName>
</protein>
<reference evidence="1 2" key="1">
    <citation type="submission" date="2016-03" db="EMBL/GenBank/DDBJ databases">
        <authorList>
            <person name="Ploux O."/>
        </authorList>
    </citation>
    <scope>NUCLEOTIDE SEQUENCE [LARGE SCALE GENOMIC DNA]</scope>
    <source>
        <strain evidence="1 2">R-45370</strain>
    </source>
</reference>
<evidence type="ECO:0000313" key="1">
    <source>
        <dbReference type="EMBL" id="OAI18784.1"/>
    </source>
</evidence>
<evidence type="ECO:0000313" key="2">
    <source>
        <dbReference type="Proteomes" id="UP000078476"/>
    </source>
</evidence>
<organism evidence="1 2">
    <name type="scientific">Methylomonas lenta</name>
    <dbReference type="NCBI Taxonomy" id="980561"/>
    <lineage>
        <taxon>Bacteria</taxon>
        <taxon>Pseudomonadati</taxon>
        <taxon>Pseudomonadota</taxon>
        <taxon>Gammaproteobacteria</taxon>
        <taxon>Methylococcales</taxon>
        <taxon>Methylococcaceae</taxon>
        <taxon>Methylomonas</taxon>
    </lineage>
</organism>
<sequence>MGRATAKPIKTVPTIYDPDSLSKTPTPTTPFTECCFNIAVKRFKSMGFAIALPILRTAAHSVTTQSFTAIKLRKNNPFSLREKVRMRGLNKAFLPYYKSPLPNPLQQERELFLNLMALTQSLGTINKK</sequence>
<dbReference type="AlphaFoldDB" id="A0A177NMJ1"/>
<comment type="caution">
    <text evidence="1">The sequence shown here is derived from an EMBL/GenBank/DDBJ whole genome shotgun (WGS) entry which is preliminary data.</text>
</comment>
<dbReference type="Proteomes" id="UP000078476">
    <property type="component" value="Unassembled WGS sequence"/>
</dbReference>
<keyword evidence="2" id="KW-1185">Reference proteome</keyword>
<proteinExistence type="predicted"/>
<name>A0A177NMJ1_9GAMM</name>
<dbReference type="EMBL" id="LUUI01000076">
    <property type="protein sequence ID" value="OAI18784.1"/>
    <property type="molecule type" value="Genomic_DNA"/>
</dbReference>
<gene>
    <name evidence="1" type="ORF">A1359_04250</name>
</gene>
<accession>A0A177NMJ1</accession>